<reference evidence="3" key="2">
    <citation type="submission" date="2015-05" db="EMBL/GenBank/DDBJ databases">
        <title>Complete genome sequence of Halanaeroarchaeum sulfurireducens type strain M27-SA2, a sulfate-reducer haloarchaeon from marine anoxic lake Medee.</title>
        <authorList>
            <person name="Messina E."/>
            <person name="Kublanov I.V."/>
            <person name="Toshchakov S."/>
            <person name="Arcadi E."/>
            <person name="La Spada G."/>
            <person name="La Cono V."/>
            <person name="Yakimov M.M."/>
        </authorList>
    </citation>
    <scope>NUCLEOTIDE SEQUENCE [LARGE SCALE GENOMIC DNA]</scope>
    <source>
        <strain evidence="3">M27-SA2</strain>
        <plasmid evidence="3">Plasmid pM27-SA2-01</plasmid>
    </source>
</reference>
<evidence type="ECO:0000313" key="2">
    <source>
        <dbReference type="EMBL" id="ALG83094.1"/>
    </source>
</evidence>
<dbReference type="KEGG" id="hsu:HLASF_3025"/>
<dbReference type="HOGENOM" id="CLU_1393540_0_0_2"/>
<evidence type="ECO:0000313" key="1">
    <source>
        <dbReference type="EMBL" id="AKH98651.1"/>
    </source>
</evidence>
<evidence type="ECO:0000313" key="3">
    <source>
        <dbReference type="Proteomes" id="UP000060390"/>
    </source>
</evidence>
<reference evidence="2 3" key="3">
    <citation type="journal article" date="2016" name="Stand. Genomic Sci.">
        <title>Complete genome sequence of 'Halanaeroarchaeum sulfurireducens' M27-SA2, a sulfur-reducing and acetate-oxidizing haloarchaeon from the deep-sea hypersaline anoxic lake Medee.</title>
        <authorList>
            <person name="Messina E."/>
            <person name="Sorokin D.Y."/>
            <person name="Kublanov I.V."/>
            <person name="Toshchakov S."/>
            <person name="Lopatina A."/>
            <person name="Arcadi E."/>
            <person name="Smedile F."/>
            <person name="La Spada G."/>
            <person name="La Cono V."/>
            <person name="Yakimov M.M."/>
        </authorList>
    </citation>
    <scope>NUCLEOTIDE SEQUENCE [LARGE SCALE GENOMIC DNA]</scope>
    <source>
        <strain evidence="2 3">M27-SA2</strain>
        <plasmid evidence="3">Plasmid pM27-SA2-01</plasmid>
        <plasmid evidence="2">pM27-SA2-01</plasmid>
    </source>
</reference>
<protein>
    <submittedName>
        <fullName evidence="1">Uncharacterized protein</fullName>
    </submittedName>
</protein>
<name>A0A0F7PBX7_9EURY</name>
<accession>A0A0F7PBX7</accession>
<dbReference type="Proteomes" id="UP000069906">
    <property type="component" value="Plasmid pHSR2-01"/>
</dbReference>
<organism evidence="1 4">
    <name type="scientific">Halanaeroarchaeum sulfurireducens</name>
    <dbReference type="NCBI Taxonomy" id="1604004"/>
    <lineage>
        <taxon>Archaea</taxon>
        <taxon>Methanobacteriati</taxon>
        <taxon>Methanobacteriota</taxon>
        <taxon>Stenosarchaea group</taxon>
        <taxon>Halobacteria</taxon>
        <taxon>Halobacteriales</taxon>
        <taxon>Halobacteriaceae</taxon>
        <taxon>Halanaeroarchaeum</taxon>
    </lineage>
</organism>
<geneLocation type="plasmid" evidence="2 3">
    <name>pM27-SA2-01</name>
</geneLocation>
<gene>
    <name evidence="2" type="ORF">HLASA_3026</name>
    <name evidence="1" type="ORF">HLASF_3025</name>
</gene>
<dbReference type="AlphaFoldDB" id="A0A0F7PBX7"/>
<geneLocation type="plasmid" evidence="1 4">
    <name>pHSR2-01</name>
</geneLocation>
<keyword evidence="1" id="KW-0614">Plasmid</keyword>
<keyword evidence="4" id="KW-1185">Reference proteome</keyword>
<dbReference type="EMBL" id="CP011565">
    <property type="protein sequence ID" value="ALG83094.1"/>
    <property type="molecule type" value="Genomic_DNA"/>
</dbReference>
<proteinExistence type="predicted"/>
<dbReference type="Pfam" id="PF20314">
    <property type="entry name" value="DUF6610"/>
    <property type="match status" value="1"/>
</dbReference>
<reference evidence="1 4" key="1">
    <citation type="submission" date="2014-06" db="EMBL/GenBank/DDBJ databases">
        <title>Secret life of haloarchaea: discovery of obligatory anaerobic haloarchaea growing by dissimilatory sulfur reduction.</title>
        <authorList>
            <person name="Sorokin D.Y."/>
            <person name="Kublanov I.V."/>
            <person name="Gavrilov S.N."/>
            <person name="Ferrer M."/>
            <person name="Golyshin P.N."/>
            <person name="Messina E."/>
            <person name="La Cono V."/>
            <person name="Yakimov M.M."/>
        </authorList>
    </citation>
    <scope>NUCLEOTIDE SEQUENCE [LARGE SCALE GENOMIC DNA]</scope>
    <source>
        <strain evidence="1 4">HSR2</strain>
        <plasmid evidence="1 4">pHSR2-01</plasmid>
    </source>
</reference>
<dbReference type="Proteomes" id="UP000060390">
    <property type="component" value="Plasmid pM27-SA2-01"/>
</dbReference>
<dbReference type="EMBL" id="CP008875">
    <property type="protein sequence ID" value="AKH98651.1"/>
    <property type="molecule type" value="Genomic_DNA"/>
</dbReference>
<dbReference type="InterPro" id="IPR046718">
    <property type="entry name" value="DUF6610"/>
</dbReference>
<evidence type="ECO:0000313" key="4">
    <source>
        <dbReference type="Proteomes" id="UP000069906"/>
    </source>
</evidence>
<sequence length="195" mass="22647">MVPKCGRAFDILDRDTVLGYPMGYSDVEADDYSEREDWRGRKVHLLGASPPKQYAVMQELTQPNLRDDPPANIVGVDWNGPHKMAYLGEYWSRDGWQPADHLSIRNTVRKSLEEIKQYWQDRGVWPETEPIDLYGPAVEEPNELIYMDQGGDPIGTREDLEAAYVERYEEYGRIAFLSEHAKKRWEYYEGLTLAD</sequence>
<dbReference type="KEGG" id="hsf:HLASA_3026"/>